<protein>
    <submittedName>
        <fullName evidence="2">Uncharacterized protein</fullName>
    </submittedName>
</protein>
<dbReference type="PhylomeDB" id="A0A0G4EEX5"/>
<dbReference type="VEuPathDB" id="CryptoDB:Vbra_20281"/>
<feature type="region of interest" description="Disordered" evidence="1">
    <location>
        <begin position="1"/>
        <end position="99"/>
    </location>
</feature>
<dbReference type="AlphaFoldDB" id="A0A0G4EEX5"/>
<dbReference type="EMBL" id="CDMY01000200">
    <property type="protein sequence ID" value="CEL93936.1"/>
    <property type="molecule type" value="Genomic_DNA"/>
</dbReference>
<accession>A0A0G4EEX5</accession>
<gene>
    <name evidence="2" type="ORF">Vbra_20281</name>
</gene>
<name>A0A0G4EEX5_VITBC</name>
<evidence type="ECO:0000256" key="1">
    <source>
        <dbReference type="SAM" id="MobiDB-lite"/>
    </source>
</evidence>
<keyword evidence="3" id="KW-1185">Reference proteome</keyword>
<feature type="compositionally biased region" description="Acidic residues" evidence="1">
    <location>
        <begin position="65"/>
        <end position="74"/>
    </location>
</feature>
<dbReference type="InParanoid" id="A0A0G4EEX5"/>
<reference evidence="2 3" key="1">
    <citation type="submission" date="2014-11" db="EMBL/GenBank/DDBJ databases">
        <authorList>
            <person name="Zhu J."/>
            <person name="Qi W."/>
            <person name="Song R."/>
        </authorList>
    </citation>
    <scope>NUCLEOTIDE SEQUENCE [LARGE SCALE GENOMIC DNA]</scope>
</reference>
<proteinExistence type="predicted"/>
<feature type="compositionally biased region" description="Acidic residues" evidence="1">
    <location>
        <begin position="42"/>
        <end position="54"/>
    </location>
</feature>
<feature type="compositionally biased region" description="Acidic residues" evidence="1">
    <location>
        <begin position="81"/>
        <end position="94"/>
    </location>
</feature>
<evidence type="ECO:0000313" key="3">
    <source>
        <dbReference type="Proteomes" id="UP000041254"/>
    </source>
</evidence>
<feature type="compositionally biased region" description="Acidic residues" evidence="1">
    <location>
        <begin position="13"/>
        <end position="22"/>
    </location>
</feature>
<evidence type="ECO:0000313" key="2">
    <source>
        <dbReference type="EMBL" id="CEL93936.1"/>
    </source>
</evidence>
<organism evidence="2 3">
    <name type="scientific">Vitrella brassicaformis (strain CCMP3155)</name>
    <dbReference type="NCBI Taxonomy" id="1169540"/>
    <lineage>
        <taxon>Eukaryota</taxon>
        <taxon>Sar</taxon>
        <taxon>Alveolata</taxon>
        <taxon>Colpodellida</taxon>
        <taxon>Vitrellaceae</taxon>
        <taxon>Vitrella</taxon>
    </lineage>
</organism>
<sequence length="430" mass="45654">MASAAMADGGGGDADDVAEEDNNGGGQPDGQDDNVTASELLREDDGEMAEEEGEGLQAAAHSESESDGVQDDSGDGGPLGDDFDEESDEDDGYEEDGHPVPVAATVEVPDGCVGADDIEVRFPHGTNEATKELTLGIIGRTITSPQQVTRLIQQNADIRLDADPNVIFRLRRKGRGCSGIGYLLLCLAIDDKSGYTVETIQADDDEGPFCRPVALPQWSSDELQRAVLTALYDGGADPNVAADETGETWETPLRVAIAYGNQTAFDILTARQGIDMRPPDALMEAPIFGWRIASYLFDIAVAKEAIGEAIGVRHSDMARRVCAAAEHFVRSAVYQVSSNREVVGGTADVGGQVVRVPQLQCFVVGGVGGRKMELREVVQRAILDEAAKCGVVGEMDNGFSRDVSAVECGAVGWVDKGRGGRETFRRLGMT</sequence>
<dbReference type="Proteomes" id="UP000041254">
    <property type="component" value="Unassembled WGS sequence"/>
</dbReference>